<name>A0ABN3AF75_9ACTN</name>
<dbReference type="RefSeq" id="WP_344279979.1">
    <property type="nucleotide sequence ID" value="NZ_BAAAMR010000108.1"/>
</dbReference>
<dbReference type="Gene3D" id="2.60.130.10">
    <property type="entry name" value="Aromatic compound dioxygenase"/>
    <property type="match status" value="1"/>
</dbReference>
<proteinExistence type="predicted"/>
<dbReference type="PANTHER" id="PTHR34315:SF1">
    <property type="entry name" value="INTRADIOL RING-CLEAVAGE DIOXYGENASES DOMAIN-CONTAINING PROTEIN-RELATED"/>
    <property type="match status" value="1"/>
</dbReference>
<dbReference type="PANTHER" id="PTHR34315">
    <property type="match status" value="1"/>
</dbReference>
<evidence type="ECO:0000256" key="1">
    <source>
        <dbReference type="SAM" id="MobiDB-lite"/>
    </source>
</evidence>
<feature type="region of interest" description="Disordered" evidence="1">
    <location>
        <begin position="133"/>
        <end position="172"/>
    </location>
</feature>
<feature type="compositionally biased region" description="Low complexity" evidence="1">
    <location>
        <begin position="151"/>
        <end position="160"/>
    </location>
</feature>
<sequence>MAESETRGTPERPSRMSRRTALAAMGGAGLGTVGVVAGGVALAGGAQNRTGTPVLTVAADGRKPACVLSPETTEGPYYLDYEMVRRDITEERPGVPLILRVTVVDNATCRPLPRAAVDIWHCDAGGVYSGYEGNTLPGGGTPPTGTPPTGAPTGAPTGTPTGPPPGGGGGHAEPVNDLTFLRGVQLANGHGVAELRTIFPGWYQGRALHIHVKTHVGGTVDRAKKTYAGGHVSHTGQFFFAEDLAEQVAKLAPYKDNTVTRVKLDEDGIYQQAGSGLLTIRPVHGNRIERGLLATITVGVDPSATPDPV</sequence>
<evidence type="ECO:0000313" key="3">
    <source>
        <dbReference type="EMBL" id="GAA2162974.1"/>
    </source>
</evidence>
<dbReference type="PROSITE" id="PS51318">
    <property type="entry name" value="TAT"/>
    <property type="match status" value="1"/>
</dbReference>
<gene>
    <name evidence="3" type="ORF">GCM10009727_78840</name>
</gene>
<keyword evidence="2" id="KW-0812">Transmembrane</keyword>
<dbReference type="Proteomes" id="UP001501020">
    <property type="component" value="Unassembled WGS sequence"/>
</dbReference>
<dbReference type="CDD" id="cd03457">
    <property type="entry name" value="intradiol_dioxygenase_like"/>
    <property type="match status" value="1"/>
</dbReference>
<protein>
    <recommendedName>
        <fullName evidence="5">Intradiol ring-cleavage dioxygenase</fullName>
    </recommendedName>
</protein>
<comment type="caution">
    <text evidence="3">The sequence shown here is derived from an EMBL/GenBank/DDBJ whole genome shotgun (WGS) entry which is preliminary data.</text>
</comment>
<dbReference type="SUPFAM" id="SSF49482">
    <property type="entry name" value="Aromatic compound dioxygenase"/>
    <property type="match status" value="1"/>
</dbReference>
<organism evidence="3 4">
    <name type="scientific">Actinomadura napierensis</name>
    <dbReference type="NCBI Taxonomy" id="267854"/>
    <lineage>
        <taxon>Bacteria</taxon>
        <taxon>Bacillati</taxon>
        <taxon>Actinomycetota</taxon>
        <taxon>Actinomycetes</taxon>
        <taxon>Streptosporangiales</taxon>
        <taxon>Thermomonosporaceae</taxon>
        <taxon>Actinomadura</taxon>
    </lineage>
</organism>
<feature type="transmembrane region" description="Helical" evidence="2">
    <location>
        <begin position="21"/>
        <end position="43"/>
    </location>
</feature>
<keyword evidence="4" id="KW-1185">Reference proteome</keyword>
<accession>A0ABN3AF75</accession>
<dbReference type="EMBL" id="BAAAMR010000108">
    <property type="protein sequence ID" value="GAA2162974.1"/>
    <property type="molecule type" value="Genomic_DNA"/>
</dbReference>
<evidence type="ECO:0000256" key="2">
    <source>
        <dbReference type="SAM" id="Phobius"/>
    </source>
</evidence>
<evidence type="ECO:0008006" key="5">
    <source>
        <dbReference type="Google" id="ProtNLM"/>
    </source>
</evidence>
<reference evidence="3 4" key="1">
    <citation type="journal article" date="2019" name="Int. J. Syst. Evol. Microbiol.">
        <title>The Global Catalogue of Microorganisms (GCM) 10K type strain sequencing project: providing services to taxonomists for standard genome sequencing and annotation.</title>
        <authorList>
            <consortium name="The Broad Institute Genomics Platform"/>
            <consortium name="The Broad Institute Genome Sequencing Center for Infectious Disease"/>
            <person name="Wu L."/>
            <person name="Ma J."/>
        </authorList>
    </citation>
    <scope>NUCLEOTIDE SEQUENCE [LARGE SCALE GENOMIC DNA]</scope>
    <source>
        <strain evidence="3 4">JCM 13850</strain>
    </source>
</reference>
<keyword evidence="2" id="KW-1133">Transmembrane helix</keyword>
<evidence type="ECO:0000313" key="4">
    <source>
        <dbReference type="Proteomes" id="UP001501020"/>
    </source>
</evidence>
<dbReference type="InterPro" id="IPR006311">
    <property type="entry name" value="TAT_signal"/>
</dbReference>
<keyword evidence="2" id="KW-0472">Membrane</keyword>
<dbReference type="InterPro" id="IPR015889">
    <property type="entry name" value="Intradiol_dOase_core"/>
</dbReference>